<dbReference type="RefSeq" id="WP_202661547.1">
    <property type="nucleotide sequence ID" value="NZ_JAESVP010000006.1"/>
</dbReference>
<accession>A0A8J7MU15</accession>
<protein>
    <submittedName>
        <fullName evidence="1">Propanediol utilization protein</fullName>
    </submittedName>
</protein>
<organism evidence="1 2">
    <name type="scientific">Fuscibacter oryzae</name>
    <dbReference type="NCBI Taxonomy" id="2803939"/>
    <lineage>
        <taxon>Bacteria</taxon>
        <taxon>Pseudomonadati</taxon>
        <taxon>Pseudomonadota</taxon>
        <taxon>Alphaproteobacteria</taxon>
        <taxon>Rhodobacterales</taxon>
        <taxon>Paracoccaceae</taxon>
        <taxon>Fuscibacter</taxon>
    </lineage>
</organism>
<dbReference type="InterPro" id="IPR020568">
    <property type="entry name" value="Ribosomal_Su5_D2-typ_SF"/>
</dbReference>
<dbReference type="EMBL" id="JAESVP010000006">
    <property type="protein sequence ID" value="MBL4929005.1"/>
    <property type="molecule type" value="Genomic_DNA"/>
</dbReference>
<evidence type="ECO:0000313" key="1">
    <source>
        <dbReference type="EMBL" id="MBL4929005.1"/>
    </source>
</evidence>
<dbReference type="Proteomes" id="UP000619033">
    <property type="component" value="Unassembled WGS sequence"/>
</dbReference>
<name>A0A8J7MU15_9RHOB</name>
<sequence length="279" mass="28706">MRQKSAVTSGEAPGFARVTGHFGELLQGRLGPNGPVALVTLPCPVLSATAQLVPGVPGLHQPDGRVLAWPQARRFLRMLGVDGAARAVLRVNMPPGGGAGASTAGLVALARAFGAAEGQIAAACLAAEGASDPLMLPDPGGVLWASRRGQVVQRFFALPRLEVLGGFCGTPQRTDPSDSNFPDIGALVQDWRAASGDLPRLAALASQSARMTLALRGPVNDGTEAMANRLGALGFSIAHTGSARALLFAPGTVPPGAESLLREAGWRQVMRFRTGGRDA</sequence>
<reference evidence="1" key="1">
    <citation type="submission" date="2021-01" db="EMBL/GenBank/DDBJ databases">
        <title>Genome seq and assembly of Tabrizicola sp. KVB23.</title>
        <authorList>
            <person name="Chhetri G."/>
        </authorList>
    </citation>
    <scope>NUCLEOTIDE SEQUENCE</scope>
    <source>
        <strain evidence="1">KVB23</strain>
    </source>
</reference>
<dbReference type="SUPFAM" id="SSF54211">
    <property type="entry name" value="Ribosomal protein S5 domain 2-like"/>
    <property type="match status" value="1"/>
</dbReference>
<comment type="caution">
    <text evidence="1">The sequence shown here is derived from an EMBL/GenBank/DDBJ whole genome shotgun (WGS) entry which is preliminary data.</text>
</comment>
<proteinExistence type="predicted"/>
<dbReference type="AlphaFoldDB" id="A0A8J7MU15"/>
<evidence type="ECO:0000313" key="2">
    <source>
        <dbReference type="Proteomes" id="UP000619033"/>
    </source>
</evidence>
<keyword evidence="2" id="KW-1185">Reference proteome</keyword>
<gene>
    <name evidence="1" type="ORF">JI744_12895</name>
</gene>